<feature type="region of interest" description="Disordered" evidence="2">
    <location>
        <begin position="447"/>
        <end position="501"/>
    </location>
</feature>
<dbReference type="InterPro" id="IPR039360">
    <property type="entry name" value="Ras_GTPase"/>
</dbReference>
<evidence type="ECO:0000313" key="4">
    <source>
        <dbReference type="EMBL" id="KAF4120016.1"/>
    </source>
</evidence>
<feature type="domain" description="Ras-GAP" evidence="3">
    <location>
        <begin position="883"/>
        <end position="1144"/>
    </location>
</feature>
<feature type="region of interest" description="Disordered" evidence="2">
    <location>
        <begin position="1003"/>
        <end position="1038"/>
    </location>
</feature>
<dbReference type="GeneID" id="55969655"/>
<feature type="region of interest" description="Disordered" evidence="2">
    <location>
        <begin position="1286"/>
        <end position="1307"/>
    </location>
</feature>
<feature type="compositionally biased region" description="Low complexity" evidence="2">
    <location>
        <begin position="18"/>
        <end position="39"/>
    </location>
</feature>
<dbReference type="Proteomes" id="UP000749293">
    <property type="component" value="Unassembled WGS sequence"/>
</dbReference>
<dbReference type="PANTHER" id="PTHR10194:SF60">
    <property type="entry name" value="RAS GTPASE-ACTIVATING PROTEIN RASKOL"/>
    <property type="match status" value="1"/>
</dbReference>
<proteinExistence type="predicted"/>
<keyword evidence="5" id="KW-1185">Reference proteome</keyword>
<dbReference type="RefSeq" id="XP_035318668.1">
    <property type="nucleotide sequence ID" value="XM_035465403.1"/>
</dbReference>
<dbReference type="CDD" id="cd05137">
    <property type="entry name" value="RasGAP_CLA2_BUD2"/>
    <property type="match status" value="1"/>
</dbReference>
<gene>
    <name evidence="4" type="ORF">GMORB2_3427</name>
</gene>
<protein>
    <submittedName>
        <fullName evidence="4">RasGAP</fullName>
    </submittedName>
</protein>
<evidence type="ECO:0000256" key="1">
    <source>
        <dbReference type="ARBA" id="ARBA00022468"/>
    </source>
</evidence>
<dbReference type="InterPro" id="IPR001936">
    <property type="entry name" value="RasGAP_dom"/>
</dbReference>
<feature type="compositionally biased region" description="Polar residues" evidence="2">
    <location>
        <begin position="77"/>
        <end position="89"/>
    </location>
</feature>
<reference evidence="4" key="1">
    <citation type="submission" date="2020-03" db="EMBL/GenBank/DDBJ databases">
        <title>Site-based positive gene gene selection in Geosmithia morbida across the United States reveals a broad range of putative effectors and factors for local host and environmental adapation.</title>
        <authorList>
            <person name="Onufrak A."/>
            <person name="Murdoch R.W."/>
            <person name="Gazis R."/>
            <person name="Huff M."/>
            <person name="Staton M."/>
            <person name="Klingeman W."/>
            <person name="Hadziabdic D."/>
        </authorList>
    </citation>
    <scope>NUCLEOTIDE SEQUENCE</scope>
    <source>
        <strain evidence="4">1262</strain>
    </source>
</reference>
<dbReference type="PANTHER" id="PTHR10194">
    <property type="entry name" value="RAS GTPASE-ACTIVATING PROTEINS"/>
    <property type="match status" value="1"/>
</dbReference>
<dbReference type="CDD" id="cd00030">
    <property type="entry name" value="C2"/>
    <property type="match status" value="1"/>
</dbReference>
<feature type="compositionally biased region" description="Low complexity" evidence="2">
    <location>
        <begin position="260"/>
        <end position="284"/>
    </location>
</feature>
<feature type="compositionally biased region" description="Low complexity" evidence="2">
    <location>
        <begin position="709"/>
        <end position="722"/>
    </location>
</feature>
<feature type="compositionally biased region" description="Gly residues" evidence="2">
    <location>
        <begin position="448"/>
        <end position="458"/>
    </location>
</feature>
<feature type="region of interest" description="Disordered" evidence="2">
    <location>
        <begin position="1"/>
        <end position="220"/>
    </location>
</feature>
<organism evidence="4 5">
    <name type="scientific">Geosmithia morbida</name>
    <dbReference type="NCBI Taxonomy" id="1094350"/>
    <lineage>
        <taxon>Eukaryota</taxon>
        <taxon>Fungi</taxon>
        <taxon>Dikarya</taxon>
        <taxon>Ascomycota</taxon>
        <taxon>Pezizomycotina</taxon>
        <taxon>Sordariomycetes</taxon>
        <taxon>Hypocreomycetidae</taxon>
        <taxon>Hypocreales</taxon>
        <taxon>Bionectriaceae</taxon>
        <taxon>Geosmithia</taxon>
    </lineage>
</organism>
<feature type="compositionally biased region" description="Basic and acidic residues" evidence="2">
    <location>
        <begin position="145"/>
        <end position="155"/>
    </location>
</feature>
<feature type="region of interest" description="Disordered" evidence="2">
    <location>
        <begin position="780"/>
        <end position="800"/>
    </location>
</feature>
<evidence type="ECO:0000256" key="2">
    <source>
        <dbReference type="SAM" id="MobiDB-lite"/>
    </source>
</evidence>
<dbReference type="Pfam" id="PF00616">
    <property type="entry name" value="RasGAP"/>
    <property type="match status" value="1"/>
</dbReference>
<comment type="caution">
    <text evidence="4">The sequence shown here is derived from an EMBL/GenBank/DDBJ whole genome shotgun (WGS) entry which is preliminary data.</text>
</comment>
<dbReference type="OrthoDB" id="775356at2759"/>
<feature type="compositionally biased region" description="Basic residues" evidence="2">
    <location>
        <begin position="1016"/>
        <end position="1025"/>
    </location>
</feature>
<dbReference type="SUPFAM" id="SSF48350">
    <property type="entry name" value="GTPase activation domain, GAP"/>
    <property type="match status" value="1"/>
</dbReference>
<feature type="region of interest" description="Disordered" evidence="2">
    <location>
        <begin position="236"/>
        <end position="322"/>
    </location>
</feature>
<dbReference type="SUPFAM" id="SSF49562">
    <property type="entry name" value="C2 domain (Calcium/lipid-binding domain, CaLB)"/>
    <property type="match status" value="1"/>
</dbReference>
<feature type="region of interest" description="Disordered" evidence="2">
    <location>
        <begin position="514"/>
        <end position="533"/>
    </location>
</feature>
<evidence type="ECO:0000313" key="5">
    <source>
        <dbReference type="Proteomes" id="UP000749293"/>
    </source>
</evidence>
<feature type="compositionally biased region" description="Low complexity" evidence="2">
    <location>
        <begin position="785"/>
        <end position="796"/>
    </location>
</feature>
<dbReference type="EMBL" id="JAANYQ010000019">
    <property type="protein sequence ID" value="KAF4120016.1"/>
    <property type="molecule type" value="Genomic_DNA"/>
</dbReference>
<dbReference type="InterPro" id="IPR035892">
    <property type="entry name" value="C2_domain_sf"/>
</dbReference>
<dbReference type="GO" id="GO:0005096">
    <property type="term" value="F:GTPase activator activity"/>
    <property type="evidence" value="ECO:0007669"/>
    <property type="project" value="UniProtKB-KW"/>
</dbReference>
<dbReference type="SMART" id="SM00323">
    <property type="entry name" value="RasGAP"/>
    <property type="match status" value="1"/>
</dbReference>
<accession>A0A9P5D124</accession>
<dbReference type="PROSITE" id="PS00509">
    <property type="entry name" value="RAS_GTPASE_ACTIV_1"/>
    <property type="match status" value="1"/>
</dbReference>
<dbReference type="Gene3D" id="1.10.506.10">
    <property type="entry name" value="GTPase Activation - p120gap, domain 1"/>
    <property type="match status" value="1"/>
</dbReference>
<dbReference type="GO" id="GO:0007165">
    <property type="term" value="P:signal transduction"/>
    <property type="evidence" value="ECO:0007669"/>
    <property type="project" value="UniProtKB-ARBA"/>
</dbReference>
<evidence type="ECO:0000259" key="3">
    <source>
        <dbReference type="PROSITE" id="PS50018"/>
    </source>
</evidence>
<dbReference type="PROSITE" id="PS50018">
    <property type="entry name" value="RAS_GTPASE_ACTIV_2"/>
    <property type="match status" value="1"/>
</dbReference>
<feature type="compositionally biased region" description="Low complexity" evidence="2">
    <location>
        <begin position="181"/>
        <end position="207"/>
    </location>
</feature>
<dbReference type="InterPro" id="IPR008936">
    <property type="entry name" value="Rho_GTPase_activation_prot"/>
</dbReference>
<sequence>MDAKESSKPPDGGGGSRSTGRSTGRNNNNNNNNNNNTNGPESRIRTKSDSSGQPPPMPPRPVNNALNRRSTDGSGGRASSQRPSASSLGMTYRSSSANGRSNDSSAPSAHSSVRAVPSDDDDGSAVADNAASSSAVLDPLSPPTSRDRTAPHESSPRSVPGGPCRRQGVVFNDPVSDGGDPATISPSTSIHSSTGGGASHRAGSSSTFRPRTRTMDTALLGGQRVGVTVTIEHRQRVGSISSSNPVIVPGDEAPRPGHESVGFPSIVSSSSVSAAPASTSSPSAGKNDKKSSGRRLIKRHSSRPTSPQPTVPPSIDSMPSLIPTENPRKISLLMRVLCGKMRGEIEYQGGQGGPWHSGVAYIDDERACLMFDSGQNGPFHIPLVTDLRGCCVLPVDYRDADKRCLEIASSNPVVEFLMYPLVHDEFDMWLAALLCWQQLRPSTIKTISGGGGGGGDGKAGNSNSSGGSGTGAGTGNTSPSLPMRPEVTRRDAPGGNETTRPSNIIKVGKLKVWDKGPASNPRSLVRRSSTRDARSPQMSWRRISCILHDNGEFKIMAENDVTILAVLGLSHLSRFAIQQLDHSVLDEEHCIAIFPMYSSTSTHVSVYRPVFLALDNRTHFEVWFALLRAFALPDMYKIKGPIPANRGRKGSQGYGDDDDDDEMHDIDDVEKTQAGGEVFRVEKTILVRVTEAKIRSRPAGMELPTLAPSDSKNSSKAAASDSDAIQGNYLAEVILDGEVRARTTVRPATSNPFWREDCEFIDLPSTMPDLSVVLKQVDDAGPDAASQSSHPSSSKAPHQRGLTEVVWGSVELPLAQTRGGLREMEDWMQVLDDTGEPIGSMLVKVVHEDHIVLLEKEYRELGELLHNFNSGLTSLVATALPTHLRRLAELFLNIFQVSGSAGEWLMALVEEEIDGMGNHSAMRKLRFDSRLKSNDSAESVGDRGNLLRDMGRSLAGEANLLFRGNTLLTQALELHMRRLGRDFLIETLKDKLFEINEANPDCEVDPSKMASTQSHPHPHHGHGHGHAQGGGAGGSNSDGGDIEQHWTRLIDLTTEVWECIAVSASRMHAELRGILKYVRAVAEDRYGDFLRSVSYTSVSGFLFLRFICPAILSPKLFGLLRDHPQPRAQRTFTLIAKALQKLSNLSMFGKREEWMEPMNRFLSAQRPRFRDYIDAVCDVTPSEREMRTFHASYRTPMTILSRLSPTAREGFPSLPFLRHRLSEARRDANSSSPDDLADILDQASLVESLSYAQSSSTWYDSSHHRFSTSELLPRLLQGTVTTTIVGGPAAKSSGGSVRNGASKRSRAILNGIMRRGNDSKEKK</sequence>
<name>A0A9P5D124_9HYPO</name>
<dbReference type="InterPro" id="IPR023152">
    <property type="entry name" value="RasGAP_CS"/>
</dbReference>
<feature type="compositionally biased region" description="Low complexity" evidence="2">
    <location>
        <begin position="93"/>
        <end position="116"/>
    </location>
</feature>
<feature type="compositionally biased region" description="Basic residues" evidence="2">
    <location>
        <begin position="292"/>
        <end position="302"/>
    </location>
</feature>
<feature type="compositionally biased region" description="Low complexity" evidence="2">
    <location>
        <begin position="124"/>
        <end position="138"/>
    </location>
</feature>
<feature type="compositionally biased region" description="Gly residues" evidence="2">
    <location>
        <begin position="1026"/>
        <end position="1037"/>
    </location>
</feature>
<keyword evidence="1" id="KW-0343">GTPase activation</keyword>
<feature type="region of interest" description="Disordered" evidence="2">
    <location>
        <begin position="700"/>
        <end position="722"/>
    </location>
</feature>